<reference evidence="2 3" key="1">
    <citation type="journal article" date="2019" name="Nat. Ecol. Evol.">
        <title>Megaphylogeny resolves global patterns of mushroom evolution.</title>
        <authorList>
            <person name="Varga T."/>
            <person name="Krizsan K."/>
            <person name="Foldi C."/>
            <person name="Dima B."/>
            <person name="Sanchez-Garcia M."/>
            <person name="Sanchez-Ramirez S."/>
            <person name="Szollosi G.J."/>
            <person name="Szarkandi J.G."/>
            <person name="Papp V."/>
            <person name="Albert L."/>
            <person name="Andreopoulos W."/>
            <person name="Angelini C."/>
            <person name="Antonin V."/>
            <person name="Barry K.W."/>
            <person name="Bougher N.L."/>
            <person name="Buchanan P."/>
            <person name="Buyck B."/>
            <person name="Bense V."/>
            <person name="Catcheside P."/>
            <person name="Chovatia M."/>
            <person name="Cooper J."/>
            <person name="Damon W."/>
            <person name="Desjardin D."/>
            <person name="Finy P."/>
            <person name="Geml J."/>
            <person name="Haridas S."/>
            <person name="Hughes K."/>
            <person name="Justo A."/>
            <person name="Karasinski D."/>
            <person name="Kautmanova I."/>
            <person name="Kiss B."/>
            <person name="Kocsube S."/>
            <person name="Kotiranta H."/>
            <person name="LaButti K.M."/>
            <person name="Lechner B.E."/>
            <person name="Liimatainen K."/>
            <person name="Lipzen A."/>
            <person name="Lukacs Z."/>
            <person name="Mihaltcheva S."/>
            <person name="Morgado L.N."/>
            <person name="Niskanen T."/>
            <person name="Noordeloos M.E."/>
            <person name="Ohm R.A."/>
            <person name="Ortiz-Santana B."/>
            <person name="Ovrebo C."/>
            <person name="Racz N."/>
            <person name="Riley R."/>
            <person name="Savchenko A."/>
            <person name="Shiryaev A."/>
            <person name="Soop K."/>
            <person name="Spirin V."/>
            <person name="Szebenyi C."/>
            <person name="Tomsovsky M."/>
            <person name="Tulloss R.E."/>
            <person name="Uehling J."/>
            <person name="Grigoriev I.V."/>
            <person name="Vagvolgyi C."/>
            <person name="Papp T."/>
            <person name="Martin F.M."/>
            <person name="Miettinen O."/>
            <person name="Hibbett D.S."/>
            <person name="Nagy L.G."/>
        </authorList>
    </citation>
    <scope>NUCLEOTIDE SEQUENCE [LARGE SCALE GENOMIC DNA]</scope>
    <source>
        <strain evidence="2 3">FP101781</strain>
    </source>
</reference>
<dbReference type="Proteomes" id="UP000298030">
    <property type="component" value="Unassembled WGS sequence"/>
</dbReference>
<feature type="region of interest" description="Disordered" evidence="1">
    <location>
        <begin position="541"/>
        <end position="596"/>
    </location>
</feature>
<evidence type="ECO:0000313" key="3">
    <source>
        <dbReference type="Proteomes" id="UP000298030"/>
    </source>
</evidence>
<feature type="compositionally biased region" description="Polar residues" evidence="1">
    <location>
        <begin position="129"/>
        <end position="141"/>
    </location>
</feature>
<feature type="compositionally biased region" description="Basic and acidic residues" evidence="1">
    <location>
        <begin position="498"/>
        <end position="508"/>
    </location>
</feature>
<protein>
    <submittedName>
        <fullName evidence="2">Uncharacterized protein</fullName>
    </submittedName>
</protein>
<dbReference type="AlphaFoldDB" id="A0A4Y7SHF5"/>
<comment type="caution">
    <text evidence="2">The sequence shown here is derived from an EMBL/GenBank/DDBJ whole genome shotgun (WGS) entry which is preliminary data.</text>
</comment>
<accession>A0A4Y7SHF5</accession>
<feature type="region of interest" description="Disordered" evidence="1">
    <location>
        <begin position="287"/>
        <end position="328"/>
    </location>
</feature>
<feature type="compositionally biased region" description="Basic and acidic residues" evidence="1">
    <location>
        <begin position="116"/>
        <end position="127"/>
    </location>
</feature>
<feature type="compositionally biased region" description="Basic and acidic residues" evidence="1">
    <location>
        <begin position="69"/>
        <end position="99"/>
    </location>
</feature>
<feature type="region of interest" description="Disordered" evidence="1">
    <location>
        <begin position="414"/>
        <end position="527"/>
    </location>
</feature>
<feature type="compositionally biased region" description="Basic and acidic residues" evidence="1">
    <location>
        <begin position="438"/>
        <end position="450"/>
    </location>
</feature>
<feature type="region of interest" description="Disordered" evidence="1">
    <location>
        <begin position="55"/>
        <end position="155"/>
    </location>
</feature>
<dbReference type="EMBL" id="QPFP01000115">
    <property type="protein sequence ID" value="TEB21320.1"/>
    <property type="molecule type" value="Genomic_DNA"/>
</dbReference>
<feature type="compositionally biased region" description="Polar residues" evidence="1">
    <location>
        <begin position="480"/>
        <end position="492"/>
    </location>
</feature>
<evidence type="ECO:0000256" key="1">
    <source>
        <dbReference type="SAM" id="MobiDB-lite"/>
    </source>
</evidence>
<feature type="region of interest" description="Disordered" evidence="1">
    <location>
        <begin position="647"/>
        <end position="676"/>
    </location>
</feature>
<feature type="compositionally biased region" description="Basic residues" evidence="1">
    <location>
        <begin position="100"/>
        <end position="110"/>
    </location>
</feature>
<feature type="compositionally biased region" description="Basic and acidic residues" evidence="1">
    <location>
        <begin position="310"/>
        <end position="328"/>
    </location>
</feature>
<feature type="compositionally biased region" description="Polar residues" evidence="1">
    <location>
        <begin position="418"/>
        <end position="435"/>
    </location>
</feature>
<name>A0A4Y7SHF5_COPMI</name>
<sequence>MRSLRLTVRFYPVLSRSFLTQTDVVMRKPSPDWAFRNPHASQYASRTSLEMDLDLDISPRARERRHRERDRARSRNKARASESRAESSRGHGVDREHEKSKHRTRPRAHSRASGVGRERPDRNERPDTGTPSIANHSTAGSVSLDHGLSGSNPGEEVSELLAEATLSEVALGKRPDRGFAGNPIRHETDRNEAPCILPVPAHSTIPQPSTLESARATKARMVVGRIEEGFATMKMRRRRGRKDKEQMKWAKPVLEAIAAEWWLDNEPNLRAKVLSLRRELDKEERRLARMGPEHYASQRHRQRRTGTASESRDRERGKMERDARETRMHHEPVDTHLVVEEGGEVQGENKTRRSSRVGKRKTRVGFGTRTMHPSARNPTLRKKRRRRVPRVFAENTDPEWVDEDPISEAGYITPFPPSTNSVTPFTSMWPSSPASASRLKDSKGQEKRENALTPFTAMQPSSPSPSKSRRRDGKGHESTENILTPFTMMQPSSGPPPKLKDGEGKGKIESNVTPFTAMEPPTSRSKLKNVKYRTTVGGLRPFMLLQPHPGAVPSKKRDERASHPPSTPFPRRPSRHSLPEILTQFPNPPIPEGDFITQSPLALQSQLSALIEEINAQHDQGQIPSPERLEEMVRLGRAIEEGVKEIEERGAGDGTLPPPYHAVADDDDDERIGIAL</sequence>
<evidence type="ECO:0000313" key="2">
    <source>
        <dbReference type="EMBL" id="TEB21320.1"/>
    </source>
</evidence>
<keyword evidence="3" id="KW-1185">Reference proteome</keyword>
<proteinExistence type="predicted"/>
<organism evidence="2 3">
    <name type="scientific">Coprinellus micaceus</name>
    <name type="common">Glistening ink-cap mushroom</name>
    <name type="synonym">Coprinus micaceus</name>
    <dbReference type="NCBI Taxonomy" id="71717"/>
    <lineage>
        <taxon>Eukaryota</taxon>
        <taxon>Fungi</taxon>
        <taxon>Dikarya</taxon>
        <taxon>Basidiomycota</taxon>
        <taxon>Agaricomycotina</taxon>
        <taxon>Agaricomycetes</taxon>
        <taxon>Agaricomycetidae</taxon>
        <taxon>Agaricales</taxon>
        <taxon>Agaricineae</taxon>
        <taxon>Psathyrellaceae</taxon>
        <taxon>Coprinellus</taxon>
    </lineage>
</organism>
<feature type="region of interest" description="Disordered" evidence="1">
    <location>
        <begin position="367"/>
        <end position="386"/>
    </location>
</feature>
<gene>
    <name evidence="2" type="ORF">FA13DRAFT_140489</name>
</gene>